<accession>A0A0C3C6S1</accession>
<reference evidence="3" key="2">
    <citation type="submission" date="2015-01" db="EMBL/GenBank/DDBJ databases">
        <title>Evolutionary Origins and Diversification of the Mycorrhizal Mutualists.</title>
        <authorList>
            <consortium name="DOE Joint Genome Institute"/>
            <consortium name="Mycorrhizal Genomics Consortium"/>
            <person name="Kohler A."/>
            <person name="Kuo A."/>
            <person name="Nagy L.G."/>
            <person name="Floudas D."/>
            <person name="Copeland A."/>
            <person name="Barry K.W."/>
            <person name="Cichocki N."/>
            <person name="Veneault-Fourrey C."/>
            <person name="LaButti K."/>
            <person name="Lindquist E.A."/>
            <person name="Lipzen A."/>
            <person name="Lundell T."/>
            <person name="Morin E."/>
            <person name="Murat C."/>
            <person name="Riley R."/>
            <person name="Ohm R."/>
            <person name="Sun H."/>
            <person name="Tunlid A."/>
            <person name="Henrissat B."/>
            <person name="Grigoriev I.V."/>
            <person name="Hibbett D.S."/>
            <person name="Martin F."/>
        </authorList>
    </citation>
    <scope>NUCLEOTIDE SEQUENCE [LARGE SCALE GENOMIC DNA]</scope>
    <source>
        <strain evidence="3">h7</strain>
    </source>
</reference>
<keyword evidence="3" id="KW-1185">Reference proteome</keyword>
<dbReference type="HOGENOM" id="CLU_1602931_0_0_1"/>
<reference evidence="2 3" key="1">
    <citation type="submission" date="2014-04" db="EMBL/GenBank/DDBJ databases">
        <authorList>
            <consortium name="DOE Joint Genome Institute"/>
            <person name="Kuo A."/>
            <person name="Gay G."/>
            <person name="Dore J."/>
            <person name="Kohler A."/>
            <person name="Nagy L.G."/>
            <person name="Floudas D."/>
            <person name="Copeland A."/>
            <person name="Barry K.W."/>
            <person name="Cichocki N."/>
            <person name="Veneault-Fourrey C."/>
            <person name="LaButti K."/>
            <person name="Lindquist E.A."/>
            <person name="Lipzen A."/>
            <person name="Lundell T."/>
            <person name="Morin E."/>
            <person name="Murat C."/>
            <person name="Sun H."/>
            <person name="Tunlid A."/>
            <person name="Henrissat B."/>
            <person name="Grigoriev I.V."/>
            <person name="Hibbett D.S."/>
            <person name="Martin F."/>
            <person name="Nordberg H.P."/>
            <person name="Cantor M.N."/>
            <person name="Hua S.X."/>
        </authorList>
    </citation>
    <scope>NUCLEOTIDE SEQUENCE [LARGE SCALE GENOMIC DNA]</scope>
    <source>
        <strain evidence="3">h7</strain>
    </source>
</reference>
<feature type="compositionally biased region" description="Polar residues" evidence="1">
    <location>
        <begin position="18"/>
        <end position="34"/>
    </location>
</feature>
<evidence type="ECO:0000256" key="1">
    <source>
        <dbReference type="SAM" id="MobiDB-lite"/>
    </source>
</evidence>
<feature type="region of interest" description="Disordered" evidence="1">
    <location>
        <begin position="76"/>
        <end position="105"/>
    </location>
</feature>
<name>A0A0C3C6S1_HEBCY</name>
<dbReference type="Proteomes" id="UP000053424">
    <property type="component" value="Unassembled WGS sequence"/>
</dbReference>
<evidence type="ECO:0000313" key="3">
    <source>
        <dbReference type="Proteomes" id="UP000053424"/>
    </source>
</evidence>
<feature type="region of interest" description="Disordered" evidence="1">
    <location>
        <begin position="1"/>
        <end position="62"/>
    </location>
</feature>
<protein>
    <submittedName>
        <fullName evidence="2">Uncharacterized protein</fullName>
    </submittedName>
</protein>
<dbReference type="AlphaFoldDB" id="A0A0C3C6S1"/>
<proteinExistence type="predicted"/>
<evidence type="ECO:0000313" key="2">
    <source>
        <dbReference type="EMBL" id="KIM39919.1"/>
    </source>
</evidence>
<gene>
    <name evidence="2" type="ORF">M413DRAFT_29076</name>
</gene>
<sequence>MLTHNLASSPHLKRHTRSSSSFVEDSEVARNQTMVEDFKGPGSVNEGAALTSSITEPSELGSSIKEQEIVSWANNVQFSGESAAPGDATHPSFHEPHGLSDPEELINVPNSTPYHNSEQVRSHAIDSEPPIDQVLQEIQTLERIANRLDHLYSIRDRLIHRRSRRC</sequence>
<organism evidence="2 3">
    <name type="scientific">Hebeloma cylindrosporum</name>
    <dbReference type="NCBI Taxonomy" id="76867"/>
    <lineage>
        <taxon>Eukaryota</taxon>
        <taxon>Fungi</taxon>
        <taxon>Dikarya</taxon>
        <taxon>Basidiomycota</taxon>
        <taxon>Agaricomycotina</taxon>
        <taxon>Agaricomycetes</taxon>
        <taxon>Agaricomycetidae</taxon>
        <taxon>Agaricales</taxon>
        <taxon>Agaricineae</taxon>
        <taxon>Hymenogastraceae</taxon>
        <taxon>Hebeloma</taxon>
    </lineage>
</organism>
<dbReference type="EMBL" id="KN831784">
    <property type="protein sequence ID" value="KIM39919.1"/>
    <property type="molecule type" value="Genomic_DNA"/>
</dbReference>